<name>A0ABP6MGH7_9ACTN</name>
<protein>
    <submittedName>
        <fullName evidence="1">Uncharacterized protein</fullName>
    </submittedName>
</protein>
<organism evidence="1 2">
    <name type="scientific">Streptomyces rectiviolaceus</name>
    <dbReference type="NCBI Taxonomy" id="332591"/>
    <lineage>
        <taxon>Bacteria</taxon>
        <taxon>Bacillati</taxon>
        <taxon>Actinomycetota</taxon>
        <taxon>Actinomycetes</taxon>
        <taxon>Kitasatosporales</taxon>
        <taxon>Streptomycetaceae</taxon>
        <taxon>Streptomyces</taxon>
    </lineage>
</organism>
<comment type="caution">
    <text evidence="1">The sequence shown here is derived from an EMBL/GenBank/DDBJ whole genome shotgun (WGS) entry which is preliminary data.</text>
</comment>
<gene>
    <name evidence="1" type="ORF">GCM10010449_38390</name>
</gene>
<sequence length="75" mass="7909">MRKPGRAWVLGVGAALVSVLLVALIVVVAPHHLLAWDTAGARVPDRAKAINDIRTTLPNHAGAKGKPLYYMGDSA</sequence>
<keyword evidence="2" id="KW-1185">Reference proteome</keyword>
<reference evidence="2" key="1">
    <citation type="journal article" date="2019" name="Int. J. Syst. Evol. Microbiol.">
        <title>The Global Catalogue of Microorganisms (GCM) 10K type strain sequencing project: providing services to taxonomists for standard genome sequencing and annotation.</title>
        <authorList>
            <consortium name="The Broad Institute Genomics Platform"/>
            <consortium name="The Broad Institute Genome Sequencing Center for Infectious Disease"/>
            <person name="Wu L."/>
            <person name="Ma J."/>
        </authorList>
    </citation>
    <scope>NUCLEOTIDE SEQUENCE [LARGE SCALE GENOMIC DNA]</scope>
    <source>
        <strain evidence="2">JCM 9092</strain>
    </source>
</reference>
<proteinExistence type="predicted"/>
<dbReference type="EMBL" id="BAAAUG010000069">
    <property type="protein sequence ID" value="GAA3112500.1"/>
    <property type="molecule type" value="Genomic_DNA"/>
</dbReference>
<evidence type="ECO:0000313" key="1">
    <source>
        <dbReference type="EMBL" id="GAA3112500.1"/>
    </source>
</evidence>
<evidence type="ECO:0000313" key="2">
    <source>
        <dbReference type="Proteomes" id="UP001501637"/>
    </source>
</evidence>
<accession>A0ABP6MGH7</accession>
<dbReference type="Proteomes" id="UP001501637">
    <property type="component" value="Unassembled WGS sequence"/>
</dbReference>